<dbReference type="Pfam" id="PF13976">
    <property type="entry name" value="gag_pre-integrs"/>
    <property type="match status" value="1"/>
</dbReference>
<evidence type="ECO:0000313" key="2">
    <source>
        <dbReference type="EMBL" id="KAK0593897.1"/>
    </source>
</evidence>
<sequence length="200" mass="22906">MAHECNKFDLWYQRLGHMNFKGINKLEKGCIVRGLPSLGSKLESVCKPCQLDKQTKVSHKKSTSIATKKPLDLVHIANNLVKEHTRKAWIKKYDVKNVPSHSSKHVSNDNSLNVVHVNDNHVKKNVKKIWLKKSVSHDHIHSFDDIFVDGNNDVFNMSNIFIKKIVDVLSSRYTIALRNDHDVCVSAPKTKWVKGECSYH</sequence>
<dbReference type="InterPro" id="IPR025724">
    <property type="entry name" value="GAG-pre-integrase_dom"/>
</dbReference>
<evidence type="ECO:0000313" key="3">
    <source>
        <dbReference type="Proteomes" id="UP001168877"/>
    </source>
</evidence>
<organism evidence="2 3">
    <name type="scientific">Acer saccharum</name>
    <name type="common">Sugar maple</name>
    <dbReference type="NCBI Taxonomy" id="4024"/>
    <lineage>
        <taxon>Eukaryota</taxon>
        <taxon>Viridiplantae</taxon>
        <taxon>Streptophyta</taxon>
        <taxon>Embryophyta</taxon>
        <taxon>Tracheophyta</taxon>
        <taxon>Spermatophyta</taxon>
        <taxon>Magnoliopsida</taxon>
        <taxon>eudicotyledons</taxon>
        <taxon>Gunneridae</taxon>
        <taxon>Pentapetalae</taxon>
        <taxon>rosids</taxon>
        <taxon>malvids</taxon>
        <taxon>Sapindales</taxon>
        <taxon>Sapindaceae</taxon>
        <taxon>Hippocastanoideae</taxon>
        <taxon>Acereae</taxon>
        <taxon>Acer</taxon>
    </lineage>
</organism>
<evidence type="ECO:0000259" key="1">
    <source>
        <dbReference type="Pfam" id="PF13976"/>
    </source>
</evidence>
<keyword evidence="3" id="KW-1185">Reference proteome</keyword>
<protein>
    <recommendedName>
        <fullName evidence="1">GAG-pre-integrase domain-containing protein</fullName>
    </recommendedName>
</protein>
<reference evidence="2" key="2">
    <citation type="submission" date="2023-06" db="EMBL/GenBank/DDBJ databases">
        <authorList>
            <person name="Swenson N.G."/>
            <person name="Wegrzyn J.L."/>
            <person name="Mcevoy S.L."/>
        </authorList>
    </citation>
    <scope>NUCLEOTIDE SEQUENCE</scope>
    <source>
        <strain evidence="2">NS2018</strain>
        <tissue evidence="2">Leaf</tissue>
    </source>
</reference>
<proteinExistence type="predicted"/>
<gene>
    <name evidence="2" type="ORF">LWI29_033739</name>
</gene>
<feature type="domain" description="GAG-pre-integrase" evidence="1">
    <location>
        <begin position="4"/>
        <end position="54"/>
    </location>
</feature>
<dbReference type="EMBL" id="JAUESC010000208">
    <property type="protein sequence ID" value="KAK0593897.1"/>
    <property type="molecule type" value="Genomic_DNA"/>
</dbReference>
<name>A0AA39SPF5_ACESA</name>
<dbReference type="Proteomes" id="UP001168877">
    <property type="component" value="Unassembled WGS sequence"/>
</dbReference>
<comment type="caution">
    <text evidence="2">The sequence shown here is derived from an EMBL/GenBank/DDBJ whole genome shotgun (WGS) entry which is preliminary data.</text>
</comment>
<dbReference type="AlphaFoldDB" id="A0AA39SPF5"/>
<reference evidence="2" key="1">
    <citation type="journal article" date="2022" name="Plant J.">
        <title>Strategies of tolerance reflected in two North American maple genomes.</title>
        <authorList>
            <person name="McEvoy S.L."/>
            <person name="Sezen U.U."/>
            <person name="Trouern-Trend A."/>
            <person name="McMahon S.M."/>
            <person name="Schaberg P.G."/>
            <person name="Yang J."/>
            <person name="Wegrzyn J.L."/>
            <person name="Swenson N.G."/>
        </authorList>
    </citation>
    <scope>NUCLEOTIDE SEQUENCE</scope>
    <source>
        <strain evidence="2">NS2018</strain>
    </source>
</reference>
<accession>A0AA39SPF5</accession>